<dbReference type="EMBL" id="BOMQ01000011">
    <property type="protein sequence ID" value="GIE47344.1"/>
    <property type="molecule type" value="Genomic_DNA"/>
</dbReference>
<keyword evidence="2" id="KW-0808">Transferase</keyword>
<keyword evidence="2" id="KW-0489">Methyltransferase</keyword>
<reference evidence="2" key="1">
    <citation type="submission" date="2021-01" db="EMBL/GenBank/DDBJ databases">
        <title>Whole genome shotgun sequence of Actinoplanes nipponensis NBRC 14063.</title>
        <authorList>
            <person name="Komaki H."/>
            <person name="Tamura T."/>
        </authorList>
    </citation>
    <scope>NUCLEOTIDE SEQUENCE</scope>
    <source>
        <strain evidence="2">NBRC 14063</strain>
    </source>
</reference>
<accession>A0A919MFB1</accession>
<keyword evidence="3" id="KW-1185">Reference proteome</keyword>
<evidence type="ECO:0000259" key="1">
    <source>
        <dbReference type="Pfam" id="PF08241"/>
    </source>
</evidence>
<sequence>MTDDTMTPATGFPVHRARGPFNAAFFSAMGPYLERSLRQHKRRVFAELPSTVVELGPGVGANLPYLRPGATLVAIEPNRPMHRRLRAAAERHGVHLDLRDRRAERTGLPGAGVDTVISSLVLCTVDDPVAVLAEVRRILRPGGTFRFVEHVAAPAGTATRVVQRVLRRPWAWTFEGCSCERDLAGLLRAAGFARVDLRPYRLHTPFVPFNTQIAGIAHAAGGSGG</sequence>
<evidence type="ECO:0000313" key="3">
    <source>
        <dbReference type="Proteomes" id="UP000647172"/>
    </source>
</evidence>
<dbReference type="GO" id="GO:0008757">
    <property type="term" value="F:S-adenosylmethionine-dependent methyltransferase activity"/>
    <property type="evidence" value="ECO:0007669"/>
    <property type="project" value="InterPro"/>
</dbReference>
<comment type="caution">
    <text evidence="2">The sequence shown here is derived from an EMBL/GenBank/DDBJ whole genome shotgun (WGS) entry which is preliminary data.</text>
</comment>
<dbReference type="InterPro" id="IPR052356">
    <property type="entry name" value="Thiol_S-MT"/>
</dbReference>
<proteinExistence type="predicted"/>
<feature type="domain" description="Methyltransferase type 11" evidence="1">
    <location>
        <begin position="54"/>
        <end position="146"/>
    </location>
</feature>
<dbReference type="InterPro" id="IPR029063">
    <property type="entry name" value="SAM-dependent_MTases_sf"/>
</dbReference>
<dbReference type="PANTHER" id="PTHR45036">
    <property type="entry name" value="METHYLTRANSFERASE LIKE 7B"/>
    <property type="match status" value="1"/>
</dbReference>
<organism evidence="2 3">
    <name type="scientific">Actinoplanes nipponensis</name>
    <dbReference type="NCBI Taxonomy" id="135950"/>
    <lineage>
        <taxon>Bacteria</taxon>
        <taxon>Bacillati</taxon>
        <taxon>Actinomycetota</taxon>
        <taxon>Actinomycetes</taxon>
        <taxon>Micromonosporales</taxon>
        <taxon>Micromonosporaceae</taxon>
        <taxon>Actinoplanes</taxon>
    </lineage>
</organism>
<gene>
    <name evidence="2" type="ORF">Ani05nite_08780</name>
</gene>
<dbReference type="RefSeq" id="WP_203765343.1">
    <property type="nucleotide sequence ID" value="NZ_BAAAYJ010000109.1"/>
</dbReference>
<dbReference type="InterPro" id="IPR013216">
    <property type="entry name" value="Methyltransf_11"/>
</dbReference>
<dbReference type="Gene3D" id="3.40.50.150">
    <property type="entry name" value="Vaccinia Virus protein VP39"/>
    <property type="match status" value="1"/>
</dbReference>
<dbReference type="SUPFAM" id="SSF53335">
    <property type="entry name" value="S-adenosyl-L-methionine-dependent methyltransferases"/>
    <property type="match status" value="1"/>
</dbReference>
<dbReference type="AlphaFoldDB" id="A0A919MFB1"/>
<evidence type="ECO:0000313" key="2">
    <source>
        <dbReference type="EMBL" id="GIE47344.1"/>
    </source>
</evidence>
<dbReference type="Proteomes" id="UP000647172">
    <property type="component" value="Unassembled WGS sequence"/>
</dbReference>
<protein>
    <submittedName>
        <fullName evidence="2">Methyltransferase</fullName>
    </submittedName>
</protein>
<dbReference type="CDD" id="cd02440">
    <property type="entry name" value="AdoMet_MTases"/>
    <property type="match status" value="1"/>
</dbReference>
<dbReference type="PANTHER" id="PTHR45036:SF1">
    <property type="entry name" value="METHYLTRANSFERASE LIKE 7A"/>
    <property type="match status" value="1"/>
</dbReference>
<dbReference type="GO" id="GO:0032259">
    <property type="term" value="P:methylation"/>
    <property type="evidence" value="ECO:0007669"/>
    <property type="project" value="UniProtKB-KW"/>
</dbReference>
<name>A0A919MFB1_9ACTN</name>
<dbReference type="Pfam" id="PF08241">
    <property type="entry name" value="Methyltransf_11"/>
    <property type="match status" value="1"/>
</dbReference>